<evidence type="ECO:0000256" key="1">
    <source>
        <dbReference type="SAM" id="Phobius"/>
    </source>
</evidence>
<accession>A0A5P8WI50</accession>
<organism evidence="2 3">
    <name type="scientific">Nostoc sphaeroides CCNUC1</name>
    <dbReference type="NCBI Taxonomy" id="2653204"/>
    <lineage>
        <taxon>Bacteria</taxon>
        <taxon>Bacillati</taxon>
        <taxon>Cyanobacteriota</taxon>
        <taxon>Cyanophyceae</taxon>
        <taxon>Nostocales</taxon>
        <taxon>Nostocaceae</taxon>
        <taxon>Nostoc</taxon>
    </lineage>
</organism>
<dbReference type="AlphaFoldDB" id="A0A5P8WI50"/>
<dbReference type="KEGG" id="nsh:GXM_09878"/>
<gene>
    <name evidence="2" type="ORF">GXM_09878</name>
</gene>
<evidence type="ECO:0000313" key="2">
    <source>
        <dbReference type="EMBL" id="QFS52384.1"/>
    </source>
</evidence>
<reference evidence="2 3" key="1">
    <citation type="submission" date="2019-10" db="EMBL/GenBank/DDBJ databases">
        <title>Genomic and transcriptomic insights into the perfect genentic adaptation of a filamentous nitrogen-fixing cyanobacterium to rice fields.</title>
        <authorList>
            <person name="Chen Z."/>
        </authorList>
    </citation>
    <scope>NUCLEOTIDE SEQUENCE [LARGE SCALE GENOMIC DNA]</scope>
    <source>
        <strain evidence="2">CCNUC1</strain>
    </source>
</reference>
<keyword evidence="1" id="KW-0472">Membrane</keyword>
<evidence type="ECO:0000313" key="3">
    <source>
        <dbReference type="Proteomes" id="UP000326678"/>
    </source>
</evidence>
<feature type="transmembrane region" description="Helical" evidence="1">
    <location>
        <begin position="12"/>
        <end position="32"/>
    </location>
</feature>
<proteinExistence type="predicted"/>
<keyword evidence="1" id="KW-1133">Transmembrane helix</keyword>
<dbReference type="EMBL" id="CP045228">
    <property type="protein sequence ID" value="QFS52384.1"/>
    <property type="molecule type" value="Genomic_DNA"/>
</dbReference>
<sequence>MIGGARNFFSWVKVFILTSINLYSGMIGATSAHRSSVR</sequence>
<keyword evidence="1" id="KW-0812">Transmembrane</keyword>
<keyword evidence="3" id="KW-1185">Reference proteome</keyword>
<dbReference type="Proteomes" id="UP000326678">
    <property type="component" value="Chromosome pGXM01"/>
</dbReference>
<protein>
    <submittedName>
        <fullName evidence="2">Uncharacterized protein</fullName>
    </submittedName>
</protein>
<name>A0A5P8WI50_9NOSO</name>